<dbReference type="Proteomes" id="UP000658127">
    <property type="component" value="Unassembled WGS sequence"/>
</dbReference>
<keyword evidence="1" id="KW-0805">Transcription regulation</keyword>
<dbReference type="SUPFAM" id="SSF46689">
    <property type="entry name" value="Homeodomain-like"/>
    <property type="match status" value="1"/>
</dbReference>
<dbReference type="InterPro" id="IPR032687">
    <property type="entry name" value="AraC-type_N"/>
</dbReference>
<feature type="domain" description="HTH araC/xylS-type" evidence="4">
    <location>
        <begin position="230"/>
        <end position="327"/>
    </location>
</feature>
<dbReference type="SMART" id="SM00342">
    <property type="entry name" value="HTH_ARAC"/>
    <property type="match status" value="1"/>
</dbReference>
<evidence type="ECO:0000259" key="4">
    <source>
        <dbReference type="PROSITE" id="PS01124"/>
    </source>
</evidence>
<dbReference type="RefSeq" id="WP_189034674.1">
    <property type="nucleotide sequence ID" value="NZ_BMNE01000014.1"/>
</dbReference>
<evidence type="ECO:0000256" key="1">
    <source>
        <dbReference type="ARBA" id="ARBA00023015"/>
    </source>
</evidence>
<organism evidence="5 6">
    <name type="scientific">Nocardia rhizosphaerihabitans</name>
    <dbReference type="NCBI Taxonomy" id="1691570"/>
    <lineage>
        <taxon>Bacteria</taxon>
        <taxon>Bacillati</taxon>
        <taxon>Actinomycetota</taxon>
        <taxon>Actinomycetes</taxon>
        <taxon>Mycobacteriales</taxon>
        <taxon>Nocardiaceae</taxon>
        <taxon>Nocardia</taxon>
    </lineage>
</organism>
<keyword evidence="2" id="KW-0238">DNA-binding</keyword>
<evidence type="ECO:0000256" key="3">
    <source>
        <dbReference type="ARBA" id="ARBA00023163"/>
    </source>
</evidence>
<reference evidence="6" key="1">
    <citation type="journal article" date="2019" name="Int. J. Syst. Evol. Microbiol.">
        <title>The Global Catalogue of Microorganisms (GCM) 10K type strain sequencing project: providing services to taxonomists for standard genome sequencing and annotation.</title>
        <authorList>
            <consortium name="The Broad Institute Genomics Platform"/>
            <consortium name="The Broad Institute Genome Sequencing Center for Infectious Disease"/>
            <person name="Wu L."/>
            <person name="Ma J."/>
        </authorList>
    </citation>
    <scope>NUCLEOTIDE SEQUENCE [LARGE SCALE GENOMIC DNA]</scope>
    <source>
        <strain evidence="6">CGMCC 4.7329</strain>
    </source>
</reference>
<protein>
    <submittedName>
        <fullName evidence="5">AraC family transcriptional regulator</fullName>
    </submittedName>
</protein>
<dbReference type="Pfam" id="PF12625">
    <property type="entry name" value="Arabinose_bd"/>
    <property type="match status" value="1"/>
</dbReference>
<dbReference type="InterPro" id="IPR009057">
    <property type="entry name" value="Homeodomain-like_sf"/>
</dbReference>
<dbReference type="PANTHER" id="PTHR47894">
    <property type="entry name" value="HTH-TYPE TRANSCRIPTIONAL REGULATOR GADX"/>
    <property type="match status" value="1"/>
</dbReference>
<dbReference type="PROSITE" id="PS01124">
    <property type="entry name" value="HTH_ARAC_FAMILY_2"/>
    <property type="match status" value="1"/>
</dbReference>
<name>A0ABQ2L240_9NOCA</name>
<gene>
    <name evidence="5" type="ORF">GCM10011610_68710</name>
</gene>
<dbReference type="Pfam" id="PF12833">
    <property type="entry name" value="HTH_18"/>
    <property type="match status" value="1"/>
</dbReference>
<sequence length="342" mass="37311">MTYLTRGTVISGAGALIDELGGDSVELLGAHGIDPRSIESVDHYVRYEAAAAVLGHAARVLEAPDFGLRLGGRQGIGSLGPLGVILRNSETVGDAVLGVCRFIRNLAPADTAHLSQASGSAVFTYSTILSNDCDRRQMMEKAQALALHALRVMVGPAFTPRRVTFEHDRLASVATYLEVFGCAVEFGQDRNAIYLAPSDLSRPLVDRDATALALAEDYLSRIRPEVAIAEHVRDVTRRLLLVGQATLPQVSRAVLVHERTLQRELAAQATSFEEILDELRRAMAWELAATGMQASQISRALGYAEQSSFTRACRRWFNESPRALLARRRGQRPEAPAEIPRK</sequence>
<dbReference type="PANTHER" id="PTHR47894:SF4">
    <property type="entry name" value="HTH-TYPE TRANSCRIPTIONAL REGULATOR GADX"/>
    <property type="match status" value="1"/>
</dbReference>
<evidence type="ECO:0000313" key="6">
    <source>
        <dbReference type="Proteomes" id="UP000658127"/>
    </source>
</evidence>
<dbReference type="Gene3D" id="1.10.10.60">
    <property type="entry name" value="Homeodomain-like"/>
    <property type="match status" value="1"/>
</dbReference>
<comment type="caution">
    <text evidence="5">The sequence shown here is derived from an EMBL/GenBank/DDBJ whole genome shotgun (WGS) entry which is preliminary data.</text>
</comment>
<dbReference type="InterPro" id="IPR018060">
    <property type="entry name" value="HTH_AraC"/>
</dbReference>
<accession>A0ABQ2L240</accession>
<keyword evidence="3" id="KW-0804">Transcription</keyword>
<keyword evidence="6" id="KW-1185">Reference proteome</keyword>
<evidence type="ECO:0000256" key="2">
    <source>
        <dbReference type="ARBA" id="ARBA00023125"/>
    </source>
</evidence>
<evidence type="ECO:0000313" key="5">
    <source>
        <dbReference type="EMBL" id="GGO00078.1"/>
    </source>
</evidence>
<dbReference type="EMBL" id="BMNE01000014">
    <property type="protein sequence ID" value="GGO00078.1"/>
    <property type="molecule type" value="Genomic_DNA"/>
</dbReference>
<proteinExistence type="predicted"/>